<organism evidence="2 3">
    <name type="scientific">Portunus trituberculatus</name>
    <name type="common">Swimming crab</name>
    <name type="synonym">Neptunus trituberculatus</name>
    <dbReference type="NCBI Taxonomy" id="210409"/>
    <lineage>
        <taxon>Eukaryota</taxon>
        <taxon>Metazoa</taxon>
        <taxon>Ecdysozoa</taxon>
        <taxon>Arthropoda</taxon>
        <taxon>Crustacea</taxon>
        <taxon>Multicrustacea</taxon>
        <taxon>Malacostraca</taxon>
        <taxon>Eumalacostraca</taxon>
        <taxon>Eucarida</taxon>
        <taxon>Decapoda</taxon>
        <taxon>Pleocyemata</taxon>
        <taxon>Brachyura</taxon>
        <taxon>Eubrachyura</taxon>
        <taxon>Portunoidea</taxon>
        <taxon>Portunidae</taxon>
        <taxon>Portuninae</taxon>
        <taxon>Portunus</taxon>
    </lineage>
</organism>
<feature type="compositionally biased region" description="Basic and acidic residues" evidence="1">
    <location>
        <begin position="68"/>
        <end position="87"/>
    </location>
</feature>
<evidence type="ECO:0000313" key="2">
    <source>
        <dbReference type="EMBL" id="MPC23907.1"/>
    </source>
</evidence>
<evidence type="ECO:0000256" key="1">
    <source>
        <dbReference type="SAM" id="MobiDB-lite"/>
    </source>
</evidence>
<feature type="region of interest" description="Disordered" evidence="1">
    <location>
        <begin position="54"/>
        <end position="101"/>
    </location>
</feature>
<name>A0A5B7DRY2_PORTR</name>
<comment type="caution">
    <text evidence="2">The sequence shown here is derived from an EMBL/GenBank/DDBJ whole genome shotgun (WGS) entry which is preliminary data.</text>
</comment>
<keyword evidence="3" id="KW-1185">Reference proteome</keyword>
<dbReference type="EMBL" id="VSRR010001266">
    <property type="protein sequence ID" value="MPC23907.1"/>
    <property type="molecule type" value="Genomic_DNA"/>
</dbReference>
<proteinExistence type="predicted"/>
<dbReference type="Proteomes" id="UP000324222">
    <property type="component" value="Unassembled WGS sequence"/>
</dbReference>
<protein>
    <submittedName>
        <fullName evidence="2">Uncharacterized protein</fullName>
    </submittedName>
</protein>
<feature type="region of interest" description="Disordered" evidence="1">
    <location>
        <begin position="1"/>
        <end position="39"/>
    </location>
</feature>
<gene>
    <name evidence="2" type="ORF">E2C01_016975</name>
</gene>
<accession>A0A5B7DRY2</accession>
<sequence>MKVATAKRITSRTSLDRCEADNNTLSPSLPSPPHQQARSLRCLARRRELPAPCIRLAPFTAPGSHGSPARDDTKTRDPPNTPRESHGRAALSVTPRTTSAH</sequence>
<dbReference type="AlphaFoldDB" id="A0A5B7DRY2"/>
<evidence type="ECO:0000313" key="3">
    <source>
        <dbReference type="Proteomes" id="UP000324222"/>
    </source>
</evidence>
<reference evidence="2 3" key="1">
    <citation type="submission" date="2019-05" db="EMBL/GenBank/DDBJ databases">
        <title>Another draft genome of Portunus trituberculatus and its Hox gene families provides insights of decapod evolution.</title>
        <authorList>
            <person name="Jeong J.-H."/>
            <person name="Song I."/>
            <person name="Kim S."/>
            <person name="Choi T."/>
            <person name="Kim D."/>
            <person name="Ryu S."/>
            <person name="Kim W."/>
        </authorList>
    </citation>
    <scope>NUCLEOTIDE SEQUENCE [LARGE SCALE GENOMIC DNA]</scope>
    <source>
        <tissue evidence="2">Muscle</tissue>
    </source>
</reference>